<sequence>MEVQRISKTSISKLNSAEELAKSSIHFQAVMDKGRNDITYERLTKKMNEIEEQGKKLVESNTVENLRKYKKMVKDFLDDAIKNGLNLQERRGFNQRGSSKIYKLVKEVDKKLIDLTNEVLAKEKKGLDILGIVGEIKGLLINIYT</sequence>
<evidence type="ECO:0000313" key="2">
    <source>
        <dbReference type="Proteomes" id="UP000264541"/>
    </source>
</evidence>
<dbReference type="Pfam" id="PF03885">
    <property type="entry name" value="DUF327"/>
    <property type="match status" value="1"/>
</dbReference>
<protein>
    <submittedName>
        <fullName evidence="1">DUF327 family protein</fullName>
    </submittedName>
</protein>
<dbReference type="AlphaFoldDB" id="A0A372LNU2"/>
<dbReference type="InterPro" id="IPR005585">
    <property type="entry name" value="DUF327"/>
</dbReference>
<dbReference type="EMBL" id="QVTE01000026">
    <property type="protein sequence ID" value="RFU69339.1"/>
    <property type="molecule type" value="Genomic_DNA"/>
</dbReference>
<reference evidence="1 2" key="1">
    <citation type="submission" date="2018-08" db="EMBL/GenBank/DDBJ databases">
        <title>Bacillus chawlae sp. nov., Bacillus glennii sp. nov., and Bacillus saganii sp. nov. Isolated from the Vehicle Assembly Building at Kennedy Space Center where the Viking Spacecraft were Assembled.</title>
        <authorList>
            <person name="Seuylemezian A."/>
            <person name="Vaishampayan P."/>
        </authorList>
    </citation>
    <scope>NUCLEOTIDE SEQUENCE [LARGE SCALE GENOMIC DNA]</scope>
    <source>
        <strain evidence="1 2">V47-23a</strain>
    </source>
</reference>
<dbReference type="RefSeq" id="WP_117326547.1">
    <property type="nucleotide sequence ID" value="NZ_QVTE01000026.1"/>
</dbReference>
<keyword evidence="2" id="KW-1185">Reference proteome</keyword>
<accession>A0A372LNU2</accession>
<dbReference type="SUPFAM" id="SSF158397">
    <property type="entry name" value="TM1646-like"/>
    <property type="match status" value="1"/>
</dbReference>
<dbReference type="InterPro" id="IPR024042">
    <property type="entry name" value="TM1646-like_dom_sf"/>
</dbReference>
<evidence type="ECO:0000313" key="1">
    <source>
        <dbReference type="EMBL" id="RFU69339.1"/>
    </source>
</evidence>
<gene>
    <name evidence="1" type="ORF">D0469_09695</name>
</gene>
<organism evidence="1 2">
    <name type="scientific">Peribacillus saganii</name>
    <dbReference type="NCBI Taxonomy" id="2303992"/>
    <lineage>
        <taxon>Bacteria</taxon>
        <taxon>Bacillati</taxon>
        <taxon>Bacillota</taxon>
        <taxon>Bacilli</taxon>
        <taxon>Bacillales</taxon>
        <taxon>Bacillaceae</taxon>
        <taxon>Peribacillus</taxon>
    </lineage>
</organism>
<dbReference type="OrthoDB" id="1680946at2"/>
<dbReference type="Proteomes" id="UP000264541">
    <property type="component" value="Unassembled WGS sequence"/>
</dbReference>
<proteinExistence type="predicted"/>
<name>A0A372LNU2_9BACI</name>
<comment type="caution">
    <text evidence="1">The sequence shown here is derived from an EMBL/GenBank/DDBJ whole genome shotgun (WGS) entry which is preliminary data.</text>
</comment>
<dbReference type="Gene3D" id="1.20.120.490">
    <property type="entry name" value="Hypothetical protein TM1646-like domain"/>
    <property type="match status" value="1"/>
</dbReference>